<protein>
    <submittedName>
        <fullName evidence="1">Segregation and condensation protein A</fullName>
    </submittedName>
</protein>
<dbReference type="EMBL" id="UOEE01000292">
    <property type="protein sequence ID" value="VAW00312.1"/>
    <property type="molecule type" value="Genomic_DNA"/>
</dbReference>
<name>A0A3B0SCE3_9ZZZZ</name>
<reference evidence="1" key="1">
    <citation type="submission" date="2018-06" db="EMBL/GenBank/DDBJ databases">
        <authorList>
            <person name="Zhirakovskaya E."/>
        </authorList>
    </citation>
    <scope>NUCLEOTIDE SEQUENCE</scope>
</reference>
<evidence type="ECO:0000313" key="1">
    <source>
        <dbReference type="EMBL" id="VAW00312.1"/>
    </source>
</evidence>
<organism evidence="1">
    <name type="scientific">hydrothermal vent metagenome</name>
    <dbReference type="NCBI Taxonomy" id="652676"/>
    <lineage>
        <taxon>unclassified sequences</taxon>
        <taxon>metagenomes</taxon>
        <taxon>ecological metagenomes</taxon>
    </lineage>
</organism>
<proteinExistence type="predicted"/>
<dbReference type="AlphaFoldDB" id="A0A3B0SCE3"/>
<dbReference type="PANTHER" id="PTHR33969">
    <property type="entry name" value="SEGREGATION AND CONDENSATION PROTEIN A"/>
    <property type="match status" value="1"/>
</dbReference>
<dbReference type="InterPro" id="IPR003768">
    <property type="entry name" value="ScpA"/>
</dbReference>
<dbReference type="PANTHER" id="PTHR33969:SF2">
    <property type="entry name" value="SEGREGATION AND CONDENSATION PROTEIN A"/>
    <property type="match status" value="1"/>
</dbReference>
<sequence length="238" mass="26577">GPLHVLLELSRKQKVDLRNINILELAEQYLGFIRQLQGLRIELAADYLVMAAWLTYLKSRLILPVPKKPSDGPDANDMAGILAFRLQRLSAMRAAAKALTARDRAGLQVMLRGQPEGIRRIRSPIFEASIYDLLCAYATRRSREARARVVVKKPILLALEEARHRLEKILGKMSDWLSLDQMVSDFELAPGGVMPPRASLLASSLVASLELAKEGQAELRQTQAFAPLYVRPKQGKTT</sequence>
<dbReference type="Gene3D" id="6.10.250.2410">
    <property type="match status" value="1"/>
</dbReference>
<feature type="non-terminal residue" evidence="1">
    <location>
        <position position="1"/>
    </location>
</feature>
<dbReference type="Pfam" id="PF02616">
    <property type="entry name" value="SMC_ScpA"/>
    <property type="match status" value="1"/>
</dbReference>
<gene>
    <name evidence="1" type="ORF">MNBD_ALPHA06-1364</name>
</gene>
<accession>A0A3B0SCE3</accession>